<feature type="binding site" evidence="2">
    <location>
        <position position="56"/>
    </location>
    <ligand>
        <name>Mg(2+)</name>
        <dbReference type="ChEBI" id="CHEBI:18420"/>
        <label>1</label>
    </ligand>
</feature>
<dbReference type="CDD" id="cd02194">
    <property type="entry name" value="ThiL"/>
    <property type="match status" value="1"/>
</dbReference>
<keyword evidence="6" id="KW-1185">Reference proteome</keyword>
<comment type="pathway">
    <text evidence="2">Cofactor biosynthesis; thiamine diphosphate biosynthesis; thiamine diphosphate from thiamine phosphate: step 1/1.</text>
</comment>
<feature type="binding site" evidence="2">
    <location>
        <position position="63"/>
    </location>
    <ligand>
        <name>substrate</name>
    </ligand>
</feature>
<sequence length="329" mass="35308">MTNGSIDEFGLISRFFGNVGVFDESLYDSPIIPQGIGDDCAILRPPPGHEICLSIDTLVCGVHFPESISPYHLGYRSLAVSLSDLAAMGAKPVAFTLALTIPESSPEWLAEFSRGMSQLAERHQIKLIGGDTTKGPLTISIQVHGLVPVDQAIKRSGAQEGDLICVSGSLGAAGAALRFLHMEAEMDAVNDNIRHLLEHYFCPQPKIELGCLLRSQANAAIDISDGLLADFNHIATSSNVGGLFYEEQIPCSEKLIAEVGSEAQSLALTAGDDYELCFSLPAQRYDQLKGEDLFKNVVVVGVVSAEQGLKMKCKDGSERVLNPGGYTHF</sequence>
<evidence type="ECO:0000259" key="3">
    <source>
        <dbReference type="Pfam" id="PF00586"/>
    </source>
</evidence>
<reference evidence="5" key="1">
    <citation type="submission" date="2022-07" db="EMBL/GenBank/DDBJ databases">
        <title>Alkalimarinus sp. nov., isolated from gut of a Alitta virens.</title>
        <authorList>
            <person name="Yang A.I."/>
            <person name="Shin N.-R."/>
        </authorList>
    </citation>
    <scope>NUCLEOTIDE SEQUENCE</scope>
    <source>
        <strain evidence="5">FA028</strain>
    </source>
</reference>
<evidence type="ECO:0000313" key="5">
    <source>
        <dbReference type="EMBL" id="UZW73913.1"/>
    </source>
</evidence>
<comment type="similarity">
    <text evidence="2">Belongs to the thiamine-monophosphate kinase family.</text>
</comment>
<dbReference type="Gene3D" id="3.90.650.10">
    <property type="entry name" value="PurM-like C-terminal domain"/>
    <property type="match status" value="1"/>
</dbReference>
<feature type="binding site" evidence="2">
    <location>
        <position position="224"/>
    </location>
    <ligand>
        <name>ATP</name>
        <dbReference type="ChEBI" id="CHEBI:30616"/>
    </ligand>
</feature>
<evidence type="ECO:0000313" key="6">
    <source>
        <dbReference type="Proteomes" id="UP001164472"/>
    </source>
</evidence>
<dbReference type="SUPFAM" id="SSF55326">
    <property type="entry name" value="PurM N-terminal domain-like"/>
    <property type="match status" value="1"/>
</dbReference>
<comment type="miscellaneous">
    <text evidence="2">Reaction mechanism of ThiL seems to utilize a direct, inline transfer of the gamma-phosphate of ATP to TMP rather than a phosphorylated enzyme intermediate.</text>
</comment>
<dbReference type="InterPro" id="IPR006283">
    <property type="entry name" value="ThiL-like"/>
</dbReference>
<protein>
    <recommendedName>
        <fullName evidence="2">Thiamine-monophosphate kinase</fullName>
        <shortName evidence="2">TMP kinase</shortName>
        <shortName evidence="2">Thiamine-phosphate kinase</shortName>
        <ecNumber evidence="2">2.7.4.16</ecNumber>
    </recommendedName>
</protein>
<keyword evidence="2" id="KW-0067">ATP-binding</keyword>
<proteinExistence type="inferred from homology"/>
<dbReference type="GO" id="GO:0009229">
    <property type="term" value="P:thiamine diphosphate biosynthetic process"/>
    <property type="evidence" value="ECO:0007669"/>
    <property type="project" value="UniProtKB-UniRule"/>
</dbReference>
<dbReference type="SUPFAM" id="SSF56042">
    <property type="entry name" value="PurM C-terminal domain-like"/>
    <property type="match status" value="1"/>
</dbReference>
<feature type="binding site" evidence="2">
    <location>
        <position position="39"/>
    </location>
    <ligand>
        <name>Mg(2+)</name>
        <dbReference type="ChEBI" id="CHEBI:18420"/>
        <label>4</label>
    </ligand>
</feature>
<feature type="domain" description="PurM-like N-terminal" evidence="3">
    <location>
        <begin position="37"/>
        <end position="147"/>
    </location>
</feature>
<name>A0A9E8KMZ9_9ALTE</name>
<dbReference type="InterPro" id="IPR036676">
    <property type="entry name" value="PurM-like_C_sf"/>
</dbReference>
<dbReference type="RefSeq" id="WP_251811374.1">
    <property type="nucleotide sequence ID" value="NZ_CP101527.1"/>
</dbReference>
<feature type="binding site" evidence="2">
    <location>
        <position position="131"/>
    </location>
    <ligand>
        <name>Mg(2+)</name>
        <dbReference type="ChEBI" id="CHEBI:18420"/>
        <label>1</label>
    </ligand>
</feature>
<comment type="function">
    <text evidence="2">Catalyzes the ATP-dependent phosphorylation of thiamine-monophosphate (TMP) to form thiamine-pyrophosphate (TPP), the active form of vitamin B1.</text>
</comment>
<accession>A0A9E8KMZ9</accession>
<feature type="binding site" evidence="2">
    <location>
        <position position="272"/>
    </location>
    <ligand>
        <name>substrate</name>
    </ligand>
</feature>
<dbReference type="AlphaFoldDB" id="A0A9E8KMZ9"/>
<evidence type="ECO:0000256" key="2">
    <source>
        <dbReference type="HAMAP-Rule" id="MF_02128"/>
    </source>
</evidence>
<feature type="binding site" evidence="2">
    <location>
        <begin position="130"/>
        <end position="131"/>
    </location>
    <ligand>
        <name>ATP</name>
        <dbReference type="ChEBI" id="CHEBI:30616"/>
    </ligand>
</feature>
<keyword evidence="2 5" id="KW-0808">Transferase</keyword>
<feature type="domain" description="PurM-like C-terminal" evidence="4">
    <location>
        <begin position="159"/>
        <end position="313"/>
    </location>
</feature>
<dbReference type="InterPro" id="IPR010918">
    <property type="entry name" value="PurM-like_C_dom"/>
</dbReference>
<feature type="binding site" evidence="2">
    <location>
        <position position="225"/>
    </location>
    <ligand>
        <name>Mg(2+)</name>
        <dbReference type="ChEBI" id="CHEBI:18420"/>
        <label>5</label>
    </ligand>
</feature>
<dbReference type="PANTHER" id="PTHR30270:SF0">
    <property type="entry name" value="THIAMINE-MONOPHOSPHATE KINASE"/>
    <property type="match status" value="1"/>
</dbReference>
<dbReference type="GO" id="GO:0009030">
    <property type="term" value="F:thiamine-phosphate kinase activity"/>
    <property type="evidence" value="ECO:0007669"/>
    <property type="project" value="UniProtKB-UniRule"/>
</dbReference>
<feature type="binding site" evidence="2">
    <location>
        <position position="54"/>
    </location>
    <ligand>
        <name>Mg(2+)</name>
        <dbReference type="ChEBI" id="CHEBI:18420"/>
        <label>4</label>
    </ligand>
</feature>
<dbReference type="PIRSF" id="PIRSF005303">
    <property type="entry name" value="Thiam_monoph_kin"/>
    <property type="match status" value="1"/>
</dbReference>
<dbReference type="Gene3D" id="3.30.1330.10">
    <property type="entry name" value="PurM-like, N-terminal domain"/>
    <property type="match status" value="1"/>
</dbReference>
<dbReference type="EMBL" id="CP101527">
    <property type="protein sequence ID" value="UZW73913.1"/>
    <property type="molecule type" value="Genomic_DNA"/>
</dbReference>
<keyword evidence="2" id="KW-0460">Magnesium</keyword>
<dbReference type="InterPro" id="IPR036921">
    <property type="entry name" value="PurM-like_N_sf"/>
</dbReference>
<comment type="caution">
    <text evidence="2">Lacks conserved residue(s) required for the propagation of feature annotation.</text>
</comment>
<feature type="binding site" evidence="2">
    <location>
        <position position="56"/>
    </location>
    <ligand>
        <name>Mg(2+)</name>
        <dbReference type="ChEBI" id="CHEBI:18420"/>
        <label>2</label>
    </ligand>
</feature>
<feature type="binding site" evidence="2">
    <location>
        <position position="155"/>
    </location>
    <ligand>
        <name>ATP</name>
        <dbReference type="ChEBI" id="CHEBI:30616"/>
    </ligand>
</feature>
<comment type="catalytic activity">
    <reaction evidence="2">
        <text>thiamine phosphate + ATP = thiamine diphosphate + ADP</text>
        <dbReference type="Rhea" id="RHEA:15913"/>
        <dbReference type="ChEBI" id="CHEBI:30616"/>
        <dbReference type="ChEBI" id="CHEBI:37575"/>
        <dbReference type="ChEBI" id="CHEBI:58937"/>
        <dbReference type="ChEBI" id="CHEBI:456216"/>
        <dbReference type="EC" id="2.7.4.16"/>
    </reaction>
</comment>
<dbReference type="InterPro" id="IPR016188">
    <property type="entry name" value="PurM-like_N"/>
</dbReference>
<dbReference type="EC" id="2.7.4.16" evidence="2"/>
<dbReference type="PANTHER" id="PTHR30270">
    <property type="entry name" value="THIAMINE-MONOPHOSPHATE KINASE"/>
    <property type="match status" value="1"/>
</dbReference>
<feature type="binding site" evidence="2">
    <location>
        <position position="222"/>
    </location>
    <ligand>
        <name>Mg(2+)</name>
        <dbReference type="ChEBI" id="CHEBI:18420"/>
        <label>3</label>
    </ligand>
</feature>
<dbReference type="NCBIfam" id="TIGR01379">
    <property type="entry name" value="thiL"/>
    <property type="match status" value="1"/>
</dbReference>
<evidence type="ECO:0000259" key="4">
    <source>
        <dbReference type="Pfam" id="PF02769"/>
    </source>
</evidence>
<feature type="binding site" evidence="2">
    <location>
        <position position="326"/>
    </location>
    <ligand>
        <name>substrate</name>
    </ligand>
</feature>
<feature type="binding site" evidence="2">
    <location>
        <position position="84"/>
    </location>
    <ligand>
        <name>Mg(2+)</name>
        <dbReference type="ChEBI" id="CHEBI:18420"/>
        <label>2</label>
    </ligand>
</feature>
<dbReference type="GO" id="GO:0005524">
    <property type="term" value="F:ATP binding"/>
    <property type="evidence" value="ECO:0007669"/>
    <property type="project" value="UniProtKB-UniRule"/>
</dbReference>
<dbReference type="KEGG" id="asem:NNL22_12850"/>
<feature type="binding site" evidence="2">
    <location>
        <position position="39"/>
    </location>
    <ligand>
        <name>Mg(2+)</name>
        <dbReference type="ChEBI" id="CHEBI:18420"/>
        <label>3</label>
    </ligand>
</feature>
<keyword evidence="2" id="KW-0479">Metal-binding</keyword>
<dbReference type="GO" id="GO:0009228">
    <property type="term" value="P:thiamine biosynthetic process"/>
    <property type="evidence" value="ECO:0007669"/>
    <property type="project" value="UniProtKB-KW"/>
</dbReference>
<feature type="binding site" evidence="2">
    <location>
        <position position="84"/>
    </location>
    <ligand>
        <name>Mg(2+)</name>
        <dbReference type="ChEBI" id="CHEBI:18420"/>
        <label>3</label>
    </ligand>
</feature>
<dbReference type="GO" id="GO:0000287">
    <property type="term" value="F:magnesium ion binding"/>
    <property type="evidence" value="ECO:0007669"/>
    <property type="project" value="UniProtKB-UniRule"/>
</dbReference>
<keyword evidence="2" id="KW-0547">Nucleotide-binding</keyword>
<keyword evidence="1 2" id="KW-0784">Thiamine biosynthesis</keyword>
<feature type="binding site" evidence="2">
    <location>
        <position position="84"/>
    </location>
    <ligand>
        <name>Mg(2+)</name>
        <dbReference type="ChEBI" id="CHEBI:18420"/>
        <label>4</label>
    </ligand>
</feature>
<dbReference type="Proteomes" id="UP001164472">
    <property type="component" value="Chromosome"/>
</dbReference>
<dbReference type="Pfam" id="PF00586">
    <property type="entry name" value="AIRS"/>
    <property type="match status" value="1"/>
</dbReference>
<organism evidence="5 6">
    <name type="scientific">Alkalimarinus sediminis</name>
    <dbReference type="NCBI Taxonomy" id="1632866"/>
    <lineage>
        <taxon>Bacteria</taxon>
        <taxon>Pseudomonadati</taxon>
        <taxon>Pseudomonadota</taxon>
        <taxon>Gammaproteobacteria</taxon>
        <taxon>Alteromonadales</taxon>
        <taxon>Alteromonadaceae</taxon>
        <taxon>Alkalimarinus</taxon>
    </lineage>
</organism>
<evidence type="ECO:0000256" key="1">
    <source>
        <dbReference type="ARBA" id="ARBA00022977"/>
    </source>
</evidence>
<dbReference type="HAMAP" id="MF_02128">
    <property type="entry name" value="TMP_kinase"/>
    <property type="match status" value="1"/>
</dbReference>
<gene>
    <name evidence="2 5" type="primary">thiL</name>
    <name evidence="5" type="ORF">NNL22_12850</name>
</gene>
<dbReference type="Pfam" id="PF02769">
    <property type="entry name" value="AIRS_C"/>
    <property type="match status" value="1"/>
</dbReference>
<keyword evidence="2 5" id="KW-0418">Kinase</keyword>